<evidence type="ECO:0000256" key="1">
    <source>
        <dbReference type="SAM" id="Phobius"/>
    </source>
</evidence>
<keyword evidence="1" id="KW-1133">Transmembrane helix</keyword>
<dbReference type="EMBL" id="CP062310">
    <property type="protein sequence ID" value="QOJ78746.1"/>
    <property type="molecule type" value="Genomic_DNA"/>
</dbReference>
<dbReference type="AlphaFoldDB" id="A0A7L9FIK5"/>
<proteinExistence type="predicted"/>
<organism evidence="2 3">
    <name type="scientific">Infirmifilum lucidum</name>
    <dbReference type="NCBI Taxonomy" id="2776706"/>
    <lineage>
        <taxon>Archaea</taxon>
        <taxon>Thermoproteota</taxon>
        <taxon>Thermoprotei</taxon>
        <taxon>Thermofilales</taxon>
        <taxon>Thermofilaceae</taxon>
        <taxon>Infirmifilum</taxon>
    </lineage>
</organism>
<evidence type="ECO:0008006" key="4">
    <source>
        <dbReference type="Google" id="ProtNLM"/>
    </source>
</evidence>
<reference evidence="2 3" key="1">
    <citation type="submission" date="2020-10" db="EMBL/GenBank/DDBJ databases">
        <title>Thermofilum lucidum 3507LT sp. nov. a novel member of Thermofilaceae family isolated from Chile hot spring, and proposal of description order Thermofilales.</title>
        <authorList>
            <person name="Zayulina K.S."/>
            <person name="Elcheninov A.G."/>
            <person name="Toshchakov S.V."/>
            <person name="Kublanov I.V."/>
        </authorList>
    </citation>
    <scope>NUCLEOTIDE SEQUENCE [LARGE SCALE GENOMIC DNA]</scope>
    <source>
        <strain evidence="2 3">3507LT</strain>
    </source>
</reference>
<keyword evidence="1" id="KW-0472">Membrane</keyword>
<name>A0A7L9FIK5_9CREN</name>
<dbReference type="PANTHER" id="PTHR35902:SF6">
    <property type="entry name" value="CONSERVED WITHIN P. AEROPHILUM"/>
    <property type="match status" value="1"/>
</dbReference>
<dbReference type="PANTHER" id="PTHR35902">
    <property type="entry name" value="S-LAYER DOMAIN-LIKE PROTEIN-RELATED"/>
    <property type="match status" value="1"/>
</dbReference>
<keyword evidence="3" id="KW-1185">Reference proteome</keyword>
<evidence type="ECO:0000313" key="2">
    <source>
        <dbReference type="EMBL" id="QOJ78746.1"/>
    </source>
</evidence>
<dbReference type="Proteomes" id="UP000594121">
    <property type="component" value="Chromosome"/>
</dbReference>
<accession>A0A7L9FIK5</accession>
<protein>
    <recommendedName>
        <fullName evidence="4">CARDB domain-containing protein</fullName>
    </recommendedName>
</protein>
<dbReference type="GeneID" id="59149901"/>
<keyword evidence="1" id="KW-0812">Transmembrane</keyword>
<evidence type="ECO:0000313" key="3">
    <source>
        <dbReference type="Proteomes" id="UP000594121"/>
    </source>
</evidence>
<gene>
    <name evidence="2" type="ORF">IG193_08355</name>
</gene>
<dbReference type="RefSeq" id="WP_192818718.1">
    <property type="nucleotide sequence ID" value="NZ_CP062310.1"/>
</dbReference>
<dbReference type="InParanoid" id="A0A7L9FIK5"/>
<dbReference type="KEGG" id="thel:IG193_08355"/>
<feature type="transmembrane region" description="Helical" evidence="1">
    <location>
        <begin position="489"/>
        <end position="512"/>
    </location>
</feature>
<sequence>MRKSLVSIAAIAVLLLATYSTQLLQSSPLSQRSGDVYVFNLESVAVSGGPGSVRTITLSLSYYGRYTLLGSAVSLQPQCNATVLSDQPVQLGSWRPGTVKVASFTVDTSKATVRCPVELVVSWSDSWDDAYGMNTQLSGSSTLKATVTACWFEDLRVGVVPQIVYVDSVNSVLLDVLNSGSSSMREVTIIVSGQGATLINASLPLSYQLREIPPGKRFTAALQLVPQSSFPSLAVTVSYVDCAGNFKTVSYNVPMYASPGQSIVVVPDPATVVAGTRSEVALKVVNVGSVEAKNLRVVLNLQASPLAINPAVIDSGDLKPGDVKTFTVHVDVPSTASASTLVSYQTIYYIPGSGPTFTQGSFTLFILQRSSLSITSIEVVPSRATVDSNVVFAVNLINDGTYPVYAVNVTAYPPEGLTPARSPSTFLGQLNPQVLTSIPFTFKAAREGSYEVKFRATYRDAYGNTAYVERTAVVEVIPASPETLKSRSYIPGGVFLWVAVLALLAAGGYYFYRKTRSRGAGG</sequence>